<organism evidence="3 4">
    <name type="scientific">Stichopus japonicus</name>
    <name type="common">Sea cucumber</name>
    <dbReference type="NCBI Taxonomy" id="307972"/>
    <lineage>
        <taxon>Eukaryota</taxon>
        <taxon>Metazoa</taxon>
        <taxon>Echinodermata</taxon>
        <taxon>Eleutherozoa</taxon>
        <taxon>Echinozoa</taxon>
        <taxon>Holothuroidea</taxon>
        <taxon>Aspidochirotacea</taxon>
        <taxon>Aspidochirotida</taxon>
        <taxon>Stichopodidae</taxon>
        <taxon>Apostichopus</taxon>
    </lineage>
</organism>
<dbReference type="InterPro" id="IPR050951">
    <property type="entry name" value="Retrovirus_Pol_polyprotein"/>
</dbReference>
<dbReference type="FunFam" id="3.30.70.270:FF:000003">
    <property type="entry name" value="Transposon Ty3-G Gag-Pol polyprotein"/>
    <property type="match status" value="1"/>
</dbReference>
<dbReference type="EMBL" id="MRZV01000060">
    <property type="protein sequence ID" value="PIK60311.1"/>
    <property type="molecule type" value="Genomic_DNA"/>
</dbReference>
<protein>
    <recommendedName>
        <fullName evidence="2">Reverse transcriptase domain-containing protein</fullName>
    </recommendedName>
</protein>
<dbReference type="GO" id="GO:0003824">
    <property type="term" value="F:catalytic activity"/>
    <property type="evidence" value="ECO:0007669"/>
    <property type="project" value="UniProtKB-KW"/>
</dbReference>
<evidence type="ECO:0000256" key="1">
    <source>
        <dbReference type="ARBA" id="ARBA00023268"/>
    </source>
</evidence>
<dbReference type="Pfam" id="PF17919">
    <property type="entry name" value="RT_RNaseH_2"/>
    <property type="match status" value="1"/>
</dbReference>
<dbReference type="FunFam" id="3.30.70.270:FF:000063">
    <property type="entry name" value="Zinc knuckle domaincontaining protein"/>
    <property type="match status" value="1"/>
</dbReference>
<gene>
    <name evidence="3" type="ORF">BSL78_02742</name>
</gene>
<dbReference type="Proteomes" id="UP000230750">
    <property type="component" value="Unassembled WGS sequence"/>
</dbReference>
<comment type="caution">
    <text evidence="3">The sequence shown here is derived from an EMBL/GenBank/DDBJ whole genome shotgun (WGS) entry which is preliminary data.</text>
</comment>
<sequence length="316" mass="35815">MDKILNGLEGVGCYLDDIIITGKDDEEHKRNLLAVVERLNQFNVKLKREKCVLFQDQIEYFGHVVDKVGLHPSPSKVESLKSAPQPKSLHEVQSLLGFINYYRKFIPNLSTIVGPIEQSKSKSKFEWTVECQNAFDKVKEILSSEAVLVYFDPDKDVTLAVDASPRGIGAVISHKILGEERPIAYASRTLTKAEQNYSQLEKEALAIVFGVRHFHQYLCGKRFILETDHKPLTYLLGPKRGIPVLAASRLQRWAILLAGYEYDIKYRTTKQNANADCLSRLPQQTQNKRGRVTISSQCYGLMKGQRSTRSKLTVCL</sequence>
<dbReference type="InterPro" id="IPR043128">
    <property type="entry name" value="Rev_trsase/Diguanyl_cyclase"/>
</dbReference>
<dbReference type="InterPro" id="IPR041577">
    <property type="entry name" value="RT_RNaseH_2"/>
</dbReference>
<accession>A0A2G8LJ96</accession>
<reference evidence="3 4" key="1">
    <citation type="journal article" date="2017" name="PLoS Biol.">
        <title>The sea cucumber genome provides insights into morphological evolution and visceral regeneration.</title>
        <authorList>
            <person name="Zhang X."/>
            <person name="Sun L."/>
            <person name="Yuan J."/>
            <person name="Sun Y."/>
            <person name="Gao Y."/>
            <person name="Zhang L."/>
            <person name="Li S."/>
            <person name="Dai H."/>
            <person name="Hamel J.F."/>
            <person name="Liu C."/>
            <person name="Yu Y."/>
            <person name="Liu S."/>
            <person name="Lin W."/>
            <person name="Guo K."/>
            <person name="Jin S."/>
            <person name="Xu P."/>
            <person name="Storey K.B."/>
            <person name="Huan P."/>
            <person name="Zhang T."/>
            <person name="Zhou Y."/>
            <person name="Zhang J."/>
            <person name="Lin C."/>
            <person name="Li X."/>
            <person name="Xing L."/>
            <person name="Huo D."/>
            <person name="Sun M."/>
            <person name="Wang L."/>
            <person name="Mercier A."/>
            <person name="Li F."/>
            <person name="Yang H."/>
            <person name="Xiang J."/>
        </authorList>
    </citation>
    <scope>NUCLEOTIDE SEQUENCE [LARGE SCALE GENOMIC DNA]</scope>
    <source>
        <strain evidence="3">Shaxun</strain>
        <tissue evidence="3">Muscle</tissue>
    </source>
</reference>
<dbReference type="Pfam" id="PF00078">
    <property type="entry name" value="RVT_1"/>
    <property type="match status" value="1"/>
</dbReference>
<dbReference type="PROSITE" id="PS50878">
    <property type="entry name" value="RT_POL"/>
    <property type="match status" value="1"/>
</dbReference>
<dbReference type="SUPFAM" id="SSF56672">
    <property type="entry name" value="DNA/RNA polymerases"/>
    <property type="match status" value="1"/>
</dbReference>
<dbReference type="InterPro" id="IPR043502">
    <property type="entry name" value="DNA/RNA_pol_sf"/>
</dbReference>
<dbReference type="InterPro" id="IPR000477">
    <property type="entry name" value="RT_dom"/>
</dbReference>
<dbReference type="OrthoDB" id="5985335at2759"/>
<dbReference type="AlphaFoldDB" id="A0A2G8LJ96"/>
<feature type="domain" description="Reverse transcriptase" evidence="2">
    <location>
        <begin position="1"/>
        <end position="65"/>
    </location>
</feature>
<name>A0A2G8LJ96_STIJA</name>
<evidence type="ECO:0000313" key="4">
    <source>
        <dbReference type="Proteomes" id="UP000230750"/>
    </source>
</evidence>
<evidence type="ECO:0000313" key="3">
    <source>
        <dbReference type="EMBL" id="PIK60311.1"/>
    </source>
</evidence>
<dbReference type="PANTHER" id="PTHR37984">
    <property type="entry name" value="PROTEIN CBG26694"/>
    <property type="match status" value="1"/>
</dbReference>
<keyword evidence="4" id="KW-1185">Reference proteome</keyword>
<keyword evidence="1" id="KW-0511">Multifunctional enzyme</keyword>
<dbReference type="Gene3D" id="3.30.70.270">
    <property type="match status" value="2"/>
</dbReference>
<proteinExistence type="predicted"/>
<dbReference type="PANTHER" id="PTHR37984:SF5">
    <property type="entry name" value="PROTEIN NYNRIN-LIKE"/>
    <property type="match status" value="1"/>
</dbReference>
<dbReference type="CDD" id="cd09274">
    <property type="entry name" value="RNase_HI_RT_Ty3"/>
    <property type="match status" value="1"/>
</dbReference>
<evidence type="ECO:0000259" key="2">
    <source>
        <dbReference type="PROSITE" id="PS50878"/>
    </source>
</evidence>